<feature type="compositionally biased region" description="Pro residues" evidence="6">
    <location>
        <begin position="279"/>
        <end position="289"/>
    </location>
</feature>
<dbReference type="Gene3D" id="2.40.10.350">
    <property type="entry name" value="Rod shape-determining protein MreC, domain 2"/>
    <property type="match status" value="1"/>
</dbReference>
<dbReference type="EMBL" id="WTVH01000005">
    <property type="protein sequence ID" value="NMF92483.1"/>
    <property type="molecule type" value="Genomic_DNA"/>
</dbReference>
<dbReference type="NCBIfam" id="TIGR00219">
    <property type="entry name" value="mreC"/>
    <property type="match status" value="1"/>
</dbReference>
<dbReference type="Gene3D" id="2.40.10.340">
    <property type="entry name" value="Rod shape-determining protein MreC, domain 1"/>
    <property type="match status" value="1"/>
</dbReference>
<evidence type="ECO:0000256" key="1">
    <source>
        <dbReference type="ARBA" id="ARBA00009369"/>
    </source>
</evidence>
<evidence type="ECO:0000313" key="9">
    <source>
        <dbReference type="Proteomes" id="UP000601990"/>
    </source>
</evidence>
<dbReference type="InterPro" id="IPR042177">
    <property type="entry name" value="Cell/Rod_1"/>
</dbReference>
<evidence type="ECO:0000256" key="5">
    <source>
        <dbReference type="PIRNR" id="PIRNR038471"/>
    </source>
</evidence>
<feature type="domain" description="Rod shape-determining protein MreC beta-barrel core" evidence="7">
    <location>
        <begin position="130"/>
        <end position="274"/>
    </location>
</feature>
<organism evidence="8 9">
    <name type="scientific">Aromatoleum buckelii</name>
    <dbReference type="NCBI Taxonomy" id="200254"/>
    <lineage>
        <taxon>Bacteria</taxon>
        <taxon>Pseudomonadati</taxon>
        <taxon>Pseudomonadota</taxon>
        <taxon>Betaproteobacteria</taxon>
        <taxon>Rhodocyclales</taxon>
        <taxon>Rhodocyclaceae</taxon>
        <taxon>Aromatoleum</taxon>
    </lineage>
</organism>
<gene>
    <name evidence="8" type="primary">mreC</name>
    <name evidence="8" type="ORF">GO608_03975</name>
</gene>
<protein>
    <recommendedName>
        <fullName evidence="2 5">Cell shape-determining protein MreC</fullName>
    </recommendedName>
    <alternativeName>
        <fullName evidence="4 5">Cell shape protein MreC</fullName>
    </alternativeName>
</protein>
<keyword evidence="3 5" id="KW-0133">Cell shape</keyword>
<evidence type="ECO:0000256" key="2">
    <source>
        <dbReference type="ARBA" id="ARBA00013855"/>
    </source>
</evidence>
<dbReference type="PANTHER" id="PTHR34138:SF1">
    <property type="entry name" value="CELL SHAPE-DETERMINING PROTEIN MREC"/>
    <property type="match status" value="1"/>
</dbReference>
<dbReference type="RefSeq" id="WP_169197797.1">
    <property type="nucleotide sequence ID" value="NZ_WTVH02000008.1"/>
</dbReference>
<evidence type="ECO:0000256" key="6">
    <source>
        <dbReference type="SAM" id="MobiDB-lite"/>
    </source>
</evidence>
<comment type="function">
    <text evidence="5">Involved in formation and maintenance of cell shape.</text>
</comment>
<dbReference type="InterPro" id="IPR042175">
    <property type="entry name" value="Cell/Rod_MreC_2"/>
</dbReference>
<name>A0ABX1MWX5_9RHOO</name>
<sequence length="300" mass="32459">MSLAGHQSPPVFKQGPTPLVRLLVLVSVCLAMLVADLRFRYLEVVRQGLSVATWPLQMAAAAPVDFVRNAAVYFTTLVEVQHDNAELRRSQLDAAQRLLRFEQLERDNAQLRELLQMAPAPGVRSVAAEVLYDAPDPFSRKVILDRGSQHGVAAGMAVVNAQGMIGQVTRAYPVQAEVTLLTDKDQAVPVQVARNGLRGVLFGAGQGRMELRFTLSGVDVLPGDRLETSGLDGIFLAGLPVAEVVSVDHESQTFAVVLCDPVAAVERTTQVLVLGRAEAPPPRPQPQPQSAPLRRTERKG</sequence>
<evidence type="ECO:0000256" key="4">
    <source>
        <dbReference type="ARBA" id="ARBA00032089"/>
    </source>
</evidence>
<dbReference type="InterPro" id="IPR055342">
    <property type="entry name" value="MreC_beta-barrel_core"/>
</dbReference>
<proteinExistence type="inferred from homology"/>
<dbReference type="InterPro" id="IPR007221">
    <property type="entry name" value="MreC"/>
</dbReference>
<comment type="caution">
    <text evidence="8">The sequence shown here is derived from an EMBL/GenBank/DDBJ whole genome shotgun (WGS) entry which is preliminary data.</text>
</comment>
<accession>A0ABX1MWX5</accession>
<reference evidence="8" key="1">
    <citation type="submission" date="2019-12" db="EMBL/GenBank/DDBJ databases">
        <title>Comparative genomics gives insights into the taxonomy of the Azoarcus-Aromatoleum group and reveals separate origins of nif in the plant-associated Azoarcus and non-plant-associated Aromatoleum sub-groups.</title>
        <authorList>
            <person name="Lafos M."/>
            <person name="Maluk M."/>
            <person name="Batista M."/>
            <person name="Junghare M."/>
            <person name="Carmona M."/>
            <person name="Faoro H."/>
            <person name="Cruz L.M."/>
            <person name="Battistoni F."/>
            <person name="De Souza E."/>
            <person name="Pedrosa F."/>
            <person name="Chen W.-M."/>
            <person name="Poole P.S."/>
            <person name="Dixon R.A."/>
            <person name="James E.K."/>
        </authorList>
    </citation>
    <scope>NUCLEOTIDE SEQUENCE</scope>
    <source>
        <strain evidence="8">U120</strain>
    </source>
</reference>
<feature type="region of interest" description="Disordered" evidence="6">
    <location>
        <begin position="275"/>
        <end position="300"/>
    </location>
</feature>
<dbReference type="Proteomes" id="UP000601990">
    <property type="component" value="Unassembled WGS sequence"/>
</dbReference>
<evidence type="ECO:0000256" key="3">
    <source>
        <dbReference type="ARBA" id="ARBA00022960"/>
    </source>
</evidence>
<dbReference type="PIRSF" id="PIRSF038471">
    <property type="entry name" value="MreC"/>
    <property type="match status" value="1"/>
</dbReference>
<comment type="similarity">
    <text evidence="1 5">Belongs to the MreC family.</text>
</comment>
<evidence type="ECO:0000313" key="8">
    <source>
        <dbReference type="EMBL" id="NMF92483.1"/>
    </source>
</evidence>
<keyword evidence="9" id="KW-1185">Reference proteome</keyword>
<dbReference type="PANTHER" id="PTHR34138">
    <property type="entry name" value="CELL SHAPE-DETERMINING PROTEIN MREC"/>
    <property type="match status" value="1"/>
</dbReference>
<dbReference type="Pfam" id="PF04085">
    <property type="entry name" value="MreC"/>
    <property type="match status" value="1"/>
</dbReference>
<evidence type="ECO:0000259" key="7">
    <source>
        <dbReference type="Pfam" id="PF04085"/>
    </source>
</evidence>